<sequence>MTHSPSLVMERPKMSLTTWNQLKAHILLQREKKKQELEADQAIQQMKREMEQKRKRDAMTLEEIKEQVAASEKRLRELQTEKHELVLQLKKVLNEDDAKRK</sequence>
<dbReference type="OrthoDB" id="10038194at2759"/>
<dbReference type="InterPro" id="IPR026094">
    <property type="entry name" value="GPS2"/>
</dbReference>
<dbReference type="PANTHER" id="PTHR22654:SF2">
    <property type="entry name" value="G PROTEIN PATHWAY SUPPRESSOR 2"/>
    <property type="match status" value="1"/>
</dbReference>
<accession>A0A1V9XVR6</accession>
<protein>
    <submittedName>
        <fullName evidence="2">Uncharacterized protein</fullName>
    </submittedName>
</protein>
<comment type="caution">
    <text evidence="2">The sequence shown here is derived from an EMBL/GenBank/DDBJ whole genome shotgun (WGS) entry which is preliminary data.</text>
</comment>
<proteinExistence type="predicted"/>
<evidence type="ECO:0000256" key="1">
    <source>
        <dbReference type="SAM" id="Coils"/>
    </source>
</evidence>
<dbReference type="GO" id="GO:0005667">
    <property type="term" value="C:transcription regulator complex"/>
    <property type="evidence" value="ECO:0007669"/>
    <property type="project" value="TreeGrafter"/>
</dbReference>
<dbReference type="STRING" id="418985.A0A1V9XVR6"/>
<dbReference type="PANTHER" id="PTHR22654">
    <property type="entry name" value="G PROTEIN PATHWAY SUPPRESSOR 2"/>
    <property type="match status" value="1"/>
</dbReference>
<dbReference type="InParanoid" id="A0A1V9XVR6"/>
<dbReference type="EMBL" id="MNPL01003354">
    <property type="protein sequence ID" value="OQR77596.1"/>
    <property type="molecule type" value="Genomic_DNA"/>
</dbReference>
<keyword evidence="1" id="KW-0175">Coiled coil</keyword>
<feature type="coiled-coil region" evidence="1">
    <location>
        <begin position="25"/>
        <end position="95"/>
    </location>
</feature>
<reference evidence="2 3" key="1">
    <citation type="journal article" date="2017" name="Gigascience">
        <title>Draft genome of the honey bee ectoparasitic mite, Tropilaelaps mercedesae, is shaped by the parasitic life history.</title>
        <authorList>
            <person name="Dong X."/>
            <person name="Armstrong S.D."/>
            <person name="Xia D."/>
            <person name="Makepeace B.L."/>
            <person name="Darby A.C."/>
            <person name="Kadowaki T."/>
        </authorList>
    </citation>
    <scope>NUCLEOTIDE SEQUENCE [LARGE SCALE GENOMIC DNA]</scope>
    <source>
        <strain evidence="2">Wuxi-XJTLU</strain>
    </source>
</reference>
<evidence type="ECO:0000313" key="3">
    <source>
        <dbReference type="Proteomes" id="UP000192247"/>
    </source>
</evidence>
<evidence type="ECO:0000313" key="2">
    <source>
        <dbReference type="EMBL" id="OQR77596.1"/>
    </source>
</evidence>
<organism evidence="2 3">
    <name type="scientific">Tropilaelaps mercedesae</name>
    <dbReference type="NCBI Taxonomy" id="418985"/>
    <lineage>
        <taxon>Eukaryota</taxon>
        <taxon>Metazoa</taxon>
        <taxon>Ecdysozoa</taxon>
        <taxon>Arthropoda</taxon>
        <taxon>Chelicerata</taxon>
        <taxon>Arachnida</taxon>
        <taxon>Acari</taxon>
        <taxon>Parasitiformes</taxon>
        <taxon>Mesostigmata</taxon>
        <taxon>Gamasina</taxon>
        <taxon>Dermanyssoidea</taxon>
        <taxon>Laelapidae</taxon>
        <taxon>Tropilaelaps</taxon>
    </lineage>
</organism>
<dbReference type="AlphaFoldDB" id="A0A1V9XVR6"/>
<dbReference type="Pfam" id="PF15991">
    <property type="entry name" value="G_path_suppress"/>
    <property type="match status" value="1"/>
</dbReference>
<dbReference type="GO" id="GO:0003712">
    <property type="term" value="F:transcription coregulator activity"/>
    <property type="evidence" value="ECO:0007669"/>
    <property type="project" value="TreeGrafter"/>
</dbReference>
<dbReference type="GO" id="GO:0006357">
    <property type="term" value="P:regulation of transcription by RNA polymerase II"/>
    <property type="evidence" value="ECO:0007669"/>
    <property type="project" value="TreeGrafter"/>
</dbReference>
<dbReference type="Proteomes" id="UP000192247">
    <property type="component" value="Unassembled WGS sequence"/>
</dbReference>
<name>A0A1V9XVR6_9ACAR</name>
<feature type="non-terminal residue" evidence="2">
    <location>
        <position position="101"/>
    </location>
</feature>
<keyword evidence="3" id="KW-1185">Reference proteome</keyword>
<gene>
    <name evidence="2" type="ORF">BIW11_06981</name>
</gene>